<proteinExistence type="predicted"/>
<organism evidence="2">
    <name type="scientific">Serpula lacrymans var. lacrymans (strain S7.3)</name>
    <name type="common">Dry rot fungus</name>
    <dbReference type="NCBI Taxonomy" id="936435"/>
    <lineage>
        <taxon>Eukaryota</taxon>
        <taxon>Fungi</taxon>
        <taxon>Dikarya</taxon>
        <taxon>Basidiomycota</taxon>
        <taxon>Agaricomycotina</taxon>
        <taxon>Agaricomycetes</taxon>
        <taxon>Agaricomycetidae</taxon>
        <taxon>Boletales</taxon>
        <taxon>Coniophorineae</taxon>
        <taxon>Serpulaceae</taxon>
        <taxon>Serpula</taxon>
    </lineage>
</organism>
<protein>
    <submittedName>
        <fullName evidence="1">Uncharacterized protein</fullName>
    </submittedName>
</protein>
<dbReference type="InParanoid" id="F8PMW8"/>
<name>F8PMW8_SERL3</name>
<dbReference type="Proteomes" id="UP000008063">
    <property type="component" value="Unassembled WGS sequence"/>
</dbReference>
<dbReference type="HOGENOM" id="CLU_2185545_0_0_1"/>
<reference evidence="2" key="1">
    <citation type="journal article" date="2011" name="Science">
        <title>The plant cell wall-decomposing machinery underlies the functional diversity of forest fungi.</title>
        <authorList>
            <person name="Eastwood D.C."/>
            <person name="Floudas D."/>
            <person name="Binder M."/>
            <person name="Majcherczyk A."/>
            <person name="Schneider P."/>
            <person name="Aerts A."/>
            <person name="Asiegbu F.O."/>
            <person name="Baker S.E."/>
            <person name="Barry K."/>
            <person name="Bendiksby M."/>
            <person name="Blumentritt M."/>
            <person name="Coutinho P.M."/>
            <person name="Cullen D."/>
            <person name="de Vries R.P."/>
            <person name="Gathman A."/>
            <person name="Goodell B."/>
            <person name="Henrissat B."/>
            <person name="Ihrmark K."/>
            <person name="Kauserud H."/>
            <person name="Kohler A."/>
            <person name="LaButti K."/>
            <person name="Lapidus A."/>
            <person name="Lavin J.L."/>
            <person name="Lee Y.-H."/>
            <person name="Lindquist E."/>
            <person name="Lilly W."/>
            <person name="Lucas S."/>
            <person name="Morin E."/>
            <person name="Murat C."/>
            <person name="Oguiza J.A."/>
            <person name="Park J."/>
            <person name="Pisabarro A.G."/>
            <person name="Riley R."/>
            <person name="Rosling A."/>
            <person name="Salamov A."/>
            <person name="Schmidt O."/>
            <person name="Schmutz J."/>
            <person name="Skrede I."/>
            <person name="Stenlid J."/>
            <person name="Wiebenga A."/>
            <person name="Xie X."/>
            <person name="Kuees U."/>
            <person name="Hibbett D.S."/>
            <person name="Hoffmeister D."/>
            <person name="Hoegberg N."/>
            <person name="Martin F."/>
            <person name="Grigoriev I.V."/>
            <person name="Watkinson S.C."/>
        </authorList>
    </citation>
    <scope>NUCLEOTIDE SEQUENCE [LARGE SCALE GENOMIC DNA]</scope>
    <source>
        <strain evidence="2">strain S7.3</strain>
    </source>
</reference>
<evidence type="ECO:0000313" key="1">
    <source>
        <dbReference type="EMBL" id="EGO02950.1"/>
    </source>
</evidence>
<dbReference type="EMBL" id="GL945476">
    <property type="protein sequence ID" value="EGO02950.1"/>
    <property type="molecule type" value="Genomic_DNA"/>
</dbReference>
<dbReference type="AlphaFoldDB" id="F8PMW8"/>
<gene>
    <name evidence="1" type="ORF">SERLA73DRAFT_176434</name>
</gene>
<accession>F8PMW8</accession>
<sequence>MAGPSASGTKKPSRLLAALDDSGLFGLTPNVGIPSAQATPAQLAPQKRKWVESPQLTDINAIRHESLNVAIHGPESPLNKSSQPGTCATNMSQILELHHRSVVSSRRCT</sequence>
<keyword evidence="2" id="KW-1185">Reference proteome</keyword>
<evidence type="ECO:0000313" key="2">
    <source>
        <dbReference type="Proteomes" id="UP000008063"/>
    </source>
</evidence>